<accession>A0A0A2DHF5</accession>
<dbReference type="AlphaFoldDB" id="A0A0A2DHF5"/>
<proteinExistence type="predicted"/>
<protein>
    <submittedName>
        <fullName evidence="1">Uncharacterized protein</fullName>
    </submittedName>
</protein>
<dbReference type="EMBL" id="JRVJ01000010">
    <property type="protein sequence ID" value="KGM18620.1"/>
    <property type="molecule type" value="Genomic_DNA"/>
</dbReference>
<keyword evidence="2" id="KW-1185">Reference proteome</keyword>
<name>A0A0A2DHF5_9CORY</name>
<evidence type="ECO:0000313" key="1">
    <source>
        <dbReference type="EMBL" id="KGM18620.1"/>
    </source>
</evidence>
<comment type="caution">
    <text evidence="1">The sequence shown here is derived from an EMBL/GenBank/DDBJ whole genome shotgun (WGS) entry which is preliminary data.</text>
</comment>
<reference evidence="1 2" key="1">
    <citation type="submission" date="2014-10" db="EMBL/GenBank/DDBJ databases">
        <title>Whole Genome sequence of Corynebacterium auriscanis strain CIP 106629.</title>
        <authorList>
            <person name="Hassan S.S."/>
            <person name="Jamal S.B."/>
            <person name="Tiwari S."/>
            <person name="Oliveira L.D.C."/>
            <person name="Souza F."/>
            <person name="Mariano D.C."/>
            <person name="Almeida S."/>
            <person name="Dorella F."/>
            <person name="Pereira F."/>
            <person name="Carvalho A."/>
            <person name="Leal C.A."/>
            <person name="Soares S.D.C."/>
            <person name="Figueiredo H.C."/>
            <person name="Silva A."/>
            <person name="Azevedo V.A."/>
        </authorList>
    </citation>
    <scope>NUCLEOTIDE SEQUENCE [LARGE SCALE GENOMIC DNA]</scope>
    <source>
        <strain evidence="1 2">CIP 106629</strain>
    </source>
</reference>
<dbReference type="InterPro" id="IPR024486">
    <property type="entry name" value="DUF2617"/>
</dbReference>
<dbReference type="Proteomes" id="UP000030145">
    <property type="component" value="Unassembled WGS sequence"/>
</dbReference>
<sequence>MPPSVLAEITVEPTLTLPGSRFGNGRRLHLAIIGGSHVATIYGADNSVQLREELSCHAAESGRRLERGVDKEKEVGLHSYRFTVAPMELAESEFRQLVQFLQKKGGADPRRVGEEAATHVRDGYAPHLAEEKWDRWLVGEFPGEEPGHITALATTWHDPGRCSGKPGTSIPTNA</sequence>
<evidence type="ECO:0000313" key="2">
    <source>
        <dbReference type="Proteomes" id="UP000030145"/>
    </source>
</evidence>
<organism evidence="1 2">
    <name type="scientific">Corynebacterium auriscanis</name>
    <dbReference type="NCBI Taxonomy" id="99807"/>
    <lineage>
        <taxon>Bacteria</taxon>
        <taxon>Bacillati</taxon>
        <taxon>Actinomycetota</taxon>
        <taxon>Actinomycetes</taxon>
        <taxon>Mycobacteriales</taxon>
        <taxon>Corynebacteriaceae</taxon>
        <taxon>Corynebacterium</taxon>
    </lineage>
</organism>
<gene>
    <name evidence="1" type="ORF">MA47_06730</name>
</gene>
<dbReference type="Pfam" id="PF10936">
    <property type="entry name" value="DUF2617"/>
    <property type="match status" value="1"/>
</dbReference>